<dbReference type="GeneID" id="85441701"/>
<evidence type="ECO:0000313" key="2">
    <source>
        <dbReference type="EMBL" id="KAK1594631.1"/>
    </source>
</evidence>
<comment type="caution">
    <text evidence="2">The sequence shown here is derived from an EMBL/GenBank/DDBJ whole genome shotgun (WGS) entry which is preliminary data.</text>
</comment>
<keyword evidence="1" id="KW-0732">Signal</keyword>
<feature type="chain" id="PRO_5041907261" description="Secreted protein" evidence="1">
    <location>
        <begin position="26"/>
        <end position="81"/>
    </location>
</feature>
<keyword evidence="3" id="KW-1185">Reference proteome</keyword>
<dbReference type="AlphaFoldDB" id="A0AAD8Q2F5"/>
<dbReference type="EMBL" id="JAHLJV010000019">
    <property type="protein sequence ID" value="KAK1594631.1"/>
    <property type="molecule type" value="Genomic_DNA"/>
</dbReference>
<proteinExistence type="predicted"/>
<name>A0AAD8Q2F5_9PEZI</name>
<dbReference type="RefSeq" id="XP_060415793.1">
    <property type="nucleotide sequence ID" value="XM_060557461.1"/>
</dbReference>
<reference evidence="2" key="1">
    <citation type="submission" date="2021-06" db="EMBL/GenBank/DDBJ databases">
        <title>Comparative genomics, transcriptomics and evolutionary studies reveal genomic signatures of adaptation to plant cell wall in hemibiotrophic fungi.</title>
        <authorList>
            <consortium name="DOE Joint Genome Institute"/>
            <person name="Baroncelli R."/>
            <person name="Diaz J.F."/>
            <person name="Benocci T."/>
            <person name="Peng M."/>
            <person name="Battaglia E."/>
            <person name="Haridas S."/>
            <person name="Andreopoulos W."/>
            <person name="Labutti K."/>
            <person name="Pangilinan J."/>
            <person name="Floch G.L."/>
            <person name="Makela M.R."/>
            <person name="Henrissat B."/>
            <person name="Grigoriev I.V."/>
            <person name="Crouch J.A."/>
            <person name="De Vries R.P."/>
            <person name="Sukno S.A."/>
            <person name="Thon M.R."/>
        </authorList>
    </citation>
    <scope>NUCLEOTIDE SEQUENCE</scope>
    <source>
        <strain evidence="2">CBS 125086</strain>
    </source>
</reference>
<evidence type="ECO:0008006" key="4">
    <source>
        <dbReference type="Google" id="ProtNLM"/>
    </source>
</evidence>
<feature type="signal peptide" evidence="1">
    <location>
        <begin position="1"/>
        <end position="25"/>
    </location>
</feature>
<dbReference type="Proteomes" id="UP001230504">
    <property type="component" value="Unassembled WGS sequence"/>
</dbReference>
<accession>A0AAD8Q2F5</accession>
<evidence type="ECO:0000313" key="3">
    <source>
        <dbReference type="Proteomes" id="UP001230504"/>
    </source>
</evidence>
<gene>
    <name evidence="2" type="ORF">LY79DRAFT_549271</name>
</gene>
<evidence type="ECO:0000256" key="1">
    <source>
        <dbReference type="SAM" id="SignalP"/>
    </source>
</evidence>
<organism evidence="2 3">
    <name type="scientific">Colletotrichum navitas</name>
    <dbReference type="NCBI Taxonomy" id="681940"/>
    <lineage>
        <taxon>Eukaryota</taxon>
        <taxon>Fungi</taxon>
        <taxon>Dikarya</taxon>
        <taxon>Ascomycota</taxon>
        <taxon>Pezizomycotina</taxon>
        <taxon>Sordariomycetes</taxon>
        <taxon>Hypocreomycetidae</taxon>
        <taxon>Glomerellales</taxon>
        <taxon>Glomerellaceae</taxon>
        <taxon>Colletotrichum</taxon>
        <taxon>Colletotrichum graminicola species complex</taxon>
    </lineage>
</organism>
<sequence length="81" mass="9102">MSCLSAGFSVRLTVMIIRACSDVLAFVCLLRRLRIVNCTSQLAAWNALPASPQSRLFRRWLSGREETCEIGPLKCLDQLMN</sequence>
<protein>
    <recommendedName>
        <fullName evidence="4">Secreted protein</fullName>
    </recommendedName>
</protein>